<organism evidence="1 2">
    <name type="scientific">Stylosanthes scabra</name>
    <dbReference type="NCBI Taxonomy" id="79078"/>
    <lineage>
        <taxon>Eukaryota</taxon>
        <taxon>Viridiplantae</taxon>
        <taxon>Streptophyta</taxon>
        <taxon>Embryophyta</taxon>
        <taxon>Tracheophyta</taxon>
        <taxon>Spermatophyta</taxon>
        <taxon>Magnoliopsida</taxon>
        <taxon>eudicotyledons</taxon>
        <taxon>Gunneridae</taxon>
        <taxon>Pentapetalae</taxon>
        <taxon>rosids</taxon>
        <taxon>fabids</taxon>
        <taxon>Fabales</taxon>
        <taxon>Fabaceae</taxon>
        <taxon>Papilionoideae</taxon>
        <taxon>50 kb inversion clade</taxon>
        <taxon>dalbergioids sensu lato</taxon>
        <taxon>Dalbergieae</taxon>
        <taxon>Pterocarpus clade</taxon>
        <taxon>Stylosanthes</taxon>
    </lineage>
</organism>
<dbReference type="Proteomes" id="UP001341840">
    <property type="component" value="Unassembled WGS sequence"/>
</dbReference>
<sequence length="137" mass="15371">MSKASHTHTHCAVLFHWISRSRPRLSQSHATVVHHSPASPLSQPISSRLLPRRPASAVSTASKATVSSPLFRSPRAPSSAAVLFSRRALQRRASLRCCVPSPNFQPLQPLLLLFLQQTSLLRLLPQFLFFKFRKKNQ</sequence>
<reference evidence="1 2" key="1">
    <citation type="journal article" date="2023" name="Plants (Basel)">
        <title>Bridging the Gap: Combining Genomics and Transcriptomics Approaches to Understand Stylosanthes scabra, an Orphan Legume from the Brazilian Caatinga.</title>
        <authorList>
            <person name="Ferreira-Neto J.R.C."/>
            <person name="da Silva M.D."/>
            <person name="Binneck E."/>
            <person name="de Melo N.F."/>
            <person name="da Silva R.H."/>
            <person name="de Melo A.L.T.M."/>
            <person name="Pandolfi V."/>
            <person name="Bustamante F.O."/>
            <person name="Brasileiro-Vidal A.C."/>
            <person name="Benko-Iseppon A.M."/>
        </authorList>
    </citation>
    <scope>NUCLEOTIDE SEQUENCE [LARGE SCALE GENOMIC DNA]</scope>
    <source>
        <tissue evidence="1">Leaves</tissue>
    </source>
</reference>
<name>A0ABU6UNA6_9FABA</name>
<evidence type="ECO:0000313" key="2">
    <source>
        <dbReference type="Proteomes" id="UP001341840"/>
    </source>
</evidence>
<keyword evidence="2" id="KW-1185">Reference proteome</keyword>
<protein>
    <submittedName>
        <fullName evidence="1">Uncharacterized protein</fullName>
    </submittedName>
</protein>
<accession>A0ABU6UNA6</accession>
<dbReference type="EMBL" id="JASCZI010121445">
    <property type="protein sequence ID" value="MED6161780.1"/>
    <property type="molecule type" value="Genomic_DNA"/>
</dbReference>
<proteinExistence type="predicted"/>
<gene>
    <name evidence="1" type="ORF">PIB30_063952</name>
</gene>
<comment type="caution">
    <text evidence="1">The sequence shown here is derived from an EMBL/GenBank/DDBJ whole genome shotgun (WGS) entry which is preliminary data.</text>
</comment>
<evidence type="ECO:0000313" key="1">
    <source>
        <dbReference type="EMBL" id="MED6161780.1"/>
    </source>
</evidence>